<evidence type="ECO:0000256" key="8">
    <source>
        <dbReference type="ARBA" id="ARBA00022527"/>
    </source>
</evidence>
<dbReference type="OrthoDB" id="122279at2759"/>
<evidence type="ECO:0000256" key="12">
    <source>
        <dbReference type="ARBA" id="ARBA00022840"/>
    </source>
</evidence>
<keyword evidence="7" id="KW-0963">Cytoplasm</keyword>
<dbReference type="GO" id="GO:0004674">
    <property type="term" value="F:protein serine/threonine kinase activity"/>
    <property type="evidence" value="ECO:0007669"/>
    <property type="project" value="UniProtKB-KW"/>
</dbReference>
<dbReference type="Proteomes" id="UP000242450">
    <property type="component" value="Chromosome 14"/>
</dbReference>
<keyword evidence="10 23" id="KW-0547">Nucleotide-binding</keyword>
<dbReference type="GO" id="GO:0005524">
    <property type="term" value="F:ATP binding"/>
    <property type="evidence" value="ECO:0007669"/>
    <property type="project" value="UniProtKB-UniRule"/>
</dbReference>
<evidence type="ECO:0000256" key="16">
    <source>
        <dbReference type="ARBA" id="ARBA00040421"/>
    </source>
</evidence>
<dbReference type="PANTHER" id="PTHR46392">
    <property type="entry name" value="DUAL SERINE/THREONINE AND TYROSINE PROTEIN KINASE"/>
    <property type="match status" value="1"/>
</dbReference>
<dbReference type="GO" id="GO:0016323">
    <property type="term" value="C:basolateral plasma membrane"/>
    <property type="evidence" value="ECO:0007669"/>
    <property type="project" value="UniProtKB-SubCell"/>
</dbReference>
<dbReference type="SMART" id="SM00220">
    <property type="entry name" value="S_TKc"/>
    <property type="match status" value="1"/>
</dbReference>
<gene>
    <name evidence="25" type="ORF">Celaphus_00010735</name>
</gene>
<dbReference type="SUPFAM" id="SSF56112">
    <property type="entry name" value="Protein kinase-like (PK-like)"/>
    <property type="match status" value="1"/>
</dbReference>
<dbReference type="FunFam" id="1.10.510.10:FF:000244">
    <property type="entry name" value="Dual serine/threonine and tyrosine protein kinase"/>
    <property type="match status" value="1"/>
</dbReference>
<protein>
    <recommendedName>
        <fullName evidence="16">Dual serine/threonine and tyrosine protein kinase</fullName>
        <ecNumber evidence="5">2.7.12.1</ecNumber>
    </recommendedName>
    <alternativeName>
        <fullName evidence="18">Dusty protein kinase</fullName>
    </alternativeName>
    <alternativeName>
        <fullName evidence="17">Receptor-interacting serine/threonine-protein kinase 5</fullName>
    </alternativeName>
</protein>
<dbReference type="CDD" id="cd13975">
    <property type="entry name" value="PKc_Dusty"/>
    <property type="match status" value="1"/>
</dbReference>
<keyword evidence="15" id="KW-0829">Tyrosine-protein kinase</keyword>
<evidence type="ECO:0000256" key="2">
    <source>
        <dbReference type="ARBA" id="ARBA00004221"/>
    </source>
</evidence>
<comment type="function">
    <text evidence="19">Acts as a positive regulator of ERK phosphorylation downstream of fibroblast growth factor-receptor activation. Involved in the regulation of both caspase-dependent apoptosis and caspase-independent cell death. In the skin, it plays a predominant role in suppressing caspase-dependent apoptosis in response to UV stress in a range of dermal cell types.</text>
</comment>
<evidence type="ECO:0000256" key="15">
    <source>
        <dbReference type="ARBA" id="ARBA00023137"/>
    </source>
</evidence>
<comment type="catalytic activity">
    <reaction evidence="20">
        <text>L-seryl-[protein] + ATP = O-phospho-L-seryl-[protein] + ADP + H(+)</text>
        <dbReference type="Rhea" id="RHEA:17989"/>
        <dbReference type="Rhea" id="RHEA-COMP:9863"/>
        <dbReference type="Rhea" id="RHEA-COMP:11604"/>
        <dbReference type="ChEBI" id="CHEBI:15378"/>
        <dbReference type="ChEBI" id="CHEBI:29999"/>
        <dbReference type="ChEBI" id="CHEBI:30616"/>
        <dbReference type="ChEBI" id="CHEBI:83421"/>
        <dbReference type="ChEBI" id="CHEBI:456216"/>
        <dbReference type="EC" id="2.7.12.1"/>
    </reaction>
</comment>
<dbReference type="InterPro" id="IPR017441">
    <property type="entry name" value="Protein_kinase_ATP_BS"/>
</dbReference>
<dbReference type="GO" id="GO:0044344">
    <property type="term" value="P:cellular response to fibroblast growth factor stimulus"/>
    <property type="evidence" value="ECO:0007669"/>
    <property type="project" value="TreeGrafter"/>
</dbReference>
<keyword evidence="26" id="KW-1185">Reference proteome</keyword>
<feature type="binding site" evidence="23">
    <location>
        <position position="439"/>
    </location>
    <ligand>
        <name>ATP</name>
        <dbReference type="ChEBI" id="CHEBI:30616"/>
    </ligand>
</feature>
<evidence type="ECO:0000256" key="18">
    <source>
        <dbReference type="ARBA" id="ARBA00042638"/>
    </source>
</evidence>
<evidence type="ECO:0000256" key="19">
    <source>
        <dbReference type="ARBA" id="ARBA00045187"/>
    </source>
</evidence>
<comment type="catalytic activity">
    <reaction evidence="22">
        <text>L-tyrosyl-[protein] + ATP = O-phospho-L-tyrosyl-[protein] + ADP + H(+)</text>
        <dbReference type="Rhea" id="RHEA:10596"/>
        <dbReference type="Rhea" id="RHEA-COMP:10136"/>
        <dbReference type="Rhea" id="RHEA-COMP:20101"/>
        <dbReference type="ChEBI" id="CHEBI:15378"/>
        <dbReference type="ChEBI" id="CHEBI:30616"/>
        <dbReference type="ChEBI" id="CHEBI:46858"/>
        <dbReference type="ChEBI" id="CHEBI:61978"/>
        <dbReference type="ChEBI" id="CHEBI:456216"/>
        <dbReference type="EC" id="2.7.12.1"/>
    </reaction>
</comment>
<keyword evidence="12 23" id="KW-0067">ATP-binding</keyword>
<dbReference type="Pfam" id="PF00069">
    <property type="entry name" value="Pkinase"/>
    <property type="match status" value="1"/>
</dbReference>
<evidence type="ECO:0000259" key="24">
    <source>
        <dbReference type="PROSITE" id="PS50011"/>
    </source>
</evidence>
<dbReference type="GO" id="GO:0016324">
    <property type="term" value="C:apical plasma membrane"/>
    <property type="evidence" value="ECO:0007669"/>
    <property type="project" value="UniProtKB-SubCell"/>
</dbReference>
<dbReference type="PROSITE" id="PS50011">
    <property type="entry name" value="PROTEIN_KINASE_DOM"/>
    <property type="match status" value="1"/>
</dbReference>
<evidence type="ECO:0000256" key="21">
    <source>
        <dbReference type="ARBA" id="ARBA00049308"/>
    </source>
</evidence>
<sequence>MTPFPFQEVDIVVAPCQGLRPTVDVLGDLVNDFLPVITYALHKDELSERDEQELQEIRKYFSFPIFFFKVPKPGSEITDSSTERMESERSPLHRQLTDLGYLSSSRCNCAAPGQDTKAQSMLVEHGGKLRHLNTFSHQVLQARLVDAAKALNLVHCRCLDIFINQAFDMQRDLQITPKRLEYTRKKENELYESLMNIANRKQEEMKDMIVETLNAMKEELLDDATNMEFKAFCCASIDVIVPENGEPVGTREIKCCIRQIQELIISRLNQAVANKLISSVDYLRESFVGTLERCLQSLEKSQDVSVHITSNYLKQILNAAYHVEVTFHSGSSVTRMLWEQIKQIIQRITWVSPPAITLEWKRKVAQEAIESLSASKLAKSICSQFRTRLNSSHEAFAASLRQDVLLHRKPKLGQELGRGQYGVVYLCDNWGGHFPCALKSVVPPDEKHWNDLALEFHYMRSLPKHERLVDLHGSVIDYSYGGGSSIAVLLIMERLHRDLYTGLKAGLALETRLQIALDVVEGIRFLHSQGLVHRDVKLKNVLLDKQNRAKITDLGFCKPEAMMSGSIVGTPIHMAPELFTGKYDNSVDVYAFGILFWYICSGSVKLPEAFERCASKDHLWNNVRRGARPERLPVFDEECWQLMEACWDGDPSQRPLLGIVQPMLQGIMDRLCKSHSERPNRGLDDST</sequence>
<accession>A0A212CQJ6</accession>
<keyword evidence="9" id="KW-0808">Transferase</keyword>
<dbReference type="EC" id="2.7.12.1" evidence="5"/>
<dbReference type="PROSITE" id="PS00107">
    <property type="entry name" value="PROTEIN_KINASE_ATP"/>
    <property type="match status" value="1"/>
</dbReference>
<dbReference type="GO" id="GO:0005737">
    <property type="term" value="C:cytoplasm"/>
    <property type="evidence" value="ECO:0007669"/>
    <property type="project" value="UniProtKB-SubCell"/>
</dbReference>
<evidence type="ECO:0000256" key="4">
    <source>
        <dbReference type="ARBA" id="ARBA00004496"/>
    </source>
</evidence>
<dbReference type="GO" id="GO:0070161">
    <property type="term" value="C:anchoring junction"/>
    <property type="evidence" value="ECO:0007669"/>
    <property type="project" value="UniProtKB-SubCell"/>
</dbReference>
<evidence type="ECO:0000313" key="25">
    <source>
        <dbReference type="EMBL" id="OWK08202.1"/>
    </source>
</evidence>
<reference evidence="25 26" key="1">
    <citation type="journal article" date="2018" name="Mol. Genet. Genomics">
        <title>The red deer Cervus elaphus genome CerEla1.0: sequencing, annotating, genes, and chromosomes.</title>
        <authorList>
            <person name="Bana N.A."/>
            <person name="Nyiri A."/>
            <person name="Nagy J."/>
            <person name="Frank K."/>
            <person name="Nagy T."/>
            <person name="Steger V."/>
            <person name="Schiller M."/>
            <person name="Lakatos P."/>
            <person name="Sugar L."/>
            <person name="Horn P."/>
            <person name="Barta E."/>
            <person name="Orosz L."/>
        </authorList>
    </citation>
    <scope>NUCLEOTIDE SEQUENCE [LARGE SCALE GENOMIC DNA]</scope>
    <source>
        <strain evidence="25">Hungarian</strain>
    </source>
</reference>
<evidence type="ECO:0000256" key="3">
    <source>
        <dbReference type="ARBA" id="ARBA00004282"/>
    </source>
</evidence>
<evidence type="ECO:0000256" key="11">
    <source>
        <dbReference type="ARBA" id="ARBA00022777"/>
    </source>
</evidence>
<keyword evidence="6" id="KW-1003">Cell membrane</keyword>
<evidence type="ECO:0000313" key="26">
    <source>
        <dbReference type="Proteomes" id="UP000242450"/>
    </source>
</evidence>
<dbReference type="PANTHER" id="PTHR46392:SF1">
    <property type="entry name" value="DUAL SERINE_THREONINE AND TYROSINE PROTEIN KINASE"/>
    <property type="match status" value="1"/>
</dbReference>
<evidence type="ECO:0000256" key="7">
    <source>
        <dbReference type="ARBA" id="ARBA00022490"/>
    </source>
</evidence>
<comment type="catalytic activity">
    <reaction evidence="21">
        <text>L-threonyl-[protein] + ATP = O-phospho-L-threonyl-[protein] + ADP + H(+)</text>
        <dbReference type="Rhea" id="RHEA:46608"/>
        <dbReference type="Rhea" id="RHEA-COMP:11060"/>
        <dbReference type="Rhea" id="RHEA-COMP:11605"/>
        <dbReference type="ChEBI" id="CHEBI:15378"/>
        <dbReference type="ChEBI" id="CHEBI:30013"/>
        <dbReference type="ChEBI" id="CHEBI:30616"/>
        <dbReference type="ChEBI" id="CHEBI:61977"/>
        <dbReference type="ChEBI" id="CHEBI:456216"/>
        <dbReference type="EC" id="2.7.12.1"/>
    </reaction>
</comment>
<dbReference type="EMBL" id="MKHE01000014">
    <property type="protein sequence ID" value="OWK08202.1"/>
    <property type="molecule type" value="Genomic_DNA"/>
</dbReference>
<keyword evidence="8" id="KW-0723">Serine/threonine-protein kinase</keyword>
<dbReference type="GO" id="GO:0043066">
    <property type="term" value="P:negative regulation of apoptotic process"/>
    <property type="evidence" value="ECO:0007669"/>
    <property type="project" value="TreeGrafter"/>
</dbReference>
<evidence type="ECO:0000256" key="13">
    <source>
        <dbReference type="ARBA" id="ARBA00022949"/>
    </source>
</evidence>
<feature type="domain" description="Protein kinase" evidence="24">
    <location>
        <begin position="410"/>
        <end position="664"/>
    </location>
</feature>
<evidence type="ECO:0000256" key="17">
    <source>
        <dbReference type="ARBA" id="ARBA00041268"/>
    </source>
</evidence>
<dbReference type="GO" id="GO:0004712">
    <property type="term" value="F:protein serine/threonine/tyrosine kinase activity"/>
    <property type="evidence" value="ECO:0007669"/>
    <property type="project" value="UniProtKB-EC"/>
</dbReference>
<dbReference type="Gene3D" id="1.10.510.10">
    <property type="entry name" value="Transferase(Phosphotransferase) domain 1"/>
    <property type="match status" value="1"/>
</dbReference>
<proteinExistence type="predicted"/>
<evidence type="ECO:0000256" key="14">
    <source>
        <dbReference type="ARBA" id="ARBA00023136"/>
    </source>
</evidence>
<name>A0A212CQJ6_CEREH</name>
<evidence type="ECO:0000256" key="9">
    <source>
        <dbReference type="ARBA" id="ARBA00022679"/>
    </source>
</evidence>
<keyword evidence="11" id="KW-0418">Kinase</keyword>
<dbReference type="InterPro" id="IPR008271">
    <property type="entry name" value="Ser/Thr_kinase_AS"/>
</dbReference>
<dbReference type="InterPro" id="IPR011009">
    <property type="entry name" value="Kinase-like_dom_sf"/>
</dbReference>
<organism evidence="25 26">
    <name type="scientific">Cervus elaphus hippelaphus</name>
    <name type="common">European red deer</name>
    <dbReference type="NCBI Taxonomy" id="46360"/>
    <lineage>
        <taxon>Eukaryota</taxon>
        <taxon>Metazoa</taxon>
        <taxon>Chordata</taxon>
        <taxon>Craniata</taxon>
        <taxon>Vertebrata</taxon>
        <taxon>Euteleostomi</taxon>
        <taxon>Mammalia</taxon>
        <taxon>Eutheria</taxon>
        <taxon>Laurasiatheria</taxon>
        <taxon>Artiodactyla</taxon>
        <taxon>Ruminantia</taxon>
        <taxon>Pecora</taxon>
        <taxon>Cervidae</taxon>
        <taxon>Cervinae</taxon>
        <taxon>Cervus</taxon>
    </lineage>
</organism>
<evidence type="ECO:0000256" key="20">
    <source>
        <dbReference type="ARBA" id="ARBA00049003"/>
    </source>
</evidence>
<dbReference type="AlphaFoldDB" id="A0A212CQJ6"/>
<keyword evidence="13" id="KW-0965">Cell junction</keyword>
<dbReference type="GO" id="GO:0045743">
    <property type="term" value="P:positive regulation of fibroblast growth factor receptor signaling pathway"/>
    <property type="evidence" value="ECO:0007669"/>
    <property type="project" value="TreeGrafter"/>
</dbReference>
<dbReference type="InterPro" id="IPR051302">
    <property type="entry name" value="Dual_SerThr-Tyr_Kinase"/>
</dbReference>
<evidence type="ECO:0000256" key="1">
    <source>
        <dbReference type="ARBA" id="ARBA00004187"/>
    </source>
</evidence>
<dbReference type="PROSITE" id="PS00108">
    <property type="entry name" value="PROTEIN_KINASE_ST"/>
    <property type="match status" value="1"/>
</dbReference>
<evidence type="ECO:0000256" key="10">
    <source>
        <dbReference type="ARBA" id="ARBA00022741"/>
    </source>
</evidence>
<keyword evidence="14" id="KW-0472">Membrane</keyword>
<evidence type="ECO:0000256" key="5">
    <source>
        <dbReference type="ARBA" id="ARBA00013203"/>
    </source>
</evidence>
<evidence type="ECO:0000256" key="22">
    <source>
        <dbReference type="ARBA" id="ARBA00051680"/>
    </source>
</evidence>
<evidence type="ECO:0000256" key="23">
    <source>
        <dbReference type="PROSITE-ProRule" id="PRU10141"/>
    </source>
</evidence>
<comment type="subcellular location">
    <subcellularLocation>
        <location evidence="2">Apical cell membrane</location>
    </subcellularLocation>
    <subcellularLocation>
        <location evidence="1">Basolateral cell membrane</location>
    </subcellularLocation>
    <subcellularLocation>
        <location evidence="3">Cell junction</location>
    </subcellularLocation>
    <subcellularLocation>
        <location evidence="4">Cytoplasm</location>
    </subcellularLocation>
</comment>
<evidence type="ECO:0000256" key="6">
    <source>
        <dbReference type="ARBA" id="ARBA00022475"/>
    </source>
</evidence>
<comment type="caution">
    <text evidence="25">The sequence shown here is derived from an EMBL/GenBank/DDBJ whole genome shotgun (WGS) entry which is preliminary data.</text>
</comment>
<dbReference type="GO" id="GO:0004713">
    <property type="term" value="F:protein tyrosine kinase activity"/>
    <property type="evidence" value="ECO:0007669"/>
    <property type="project" value="UniProtKB-KW"/>
</dbReference>
<dbReference type="GO" id="GO:0070374">
    <property type="term" value="P:positive regulation of ERK1 and ERK2 cascade"/>
    <property type="evidence" value="ECO:0007669"/>
    <property type="project" value="TreeGrafter"/>
</dbReference>
<dbReference type="InterPro" id="IPR000719">
    <property type="entry name" value="Prot_kinase_dom"/>
</dbReference>